<feature type="region of interest" description="Disordered" evidence="1">
    <location>
        <begin position="1"/>
        <end position="25"/>
    </location>
</feature>
<feature type="region of interest" description="Disordered" evidence="1">
    <location>
        <begin position="200"/>
        <end position="221"/>
    </location>
</feature>
<feature type="region of interest" description="Disordered" evidence="1">
    <location>
        <begin position="67"/>
        <end position="137"/>
    </location>
</feature>
<proteinExistence type="predicted"/>
<evidence type="ECO:0000256" key="1">
    <source>
        <dbReference type="SAM" id="MobiDB-lite"/>
    </source>
</evidence>
<gene>
    <name evidence="2" type="ORF">UFOPK1762_01460</name>
</gene>
<sequence>MTPSLRPAVCGPVASPGSSMRARRLPMAGPACTTCGRESSKTSIHAFRPCGAEMFLARVAGIATAYPSNSRSKKNSDSRPNKKSKNSVSPSSTNDVANQFSATSPIGPHSPSVPAYGSTPPMRIGPSTTPMSNRCGGSFDSFGTKNFSMKATKSRPTAVAVAPHYRVMNSASPTCTATSLIRRSMCDSPSSIVMSTSWCGPQPPGHSSPMLPPPSAPTLTM</sequence>
<feature type="compositionally biased region" description="Polar residues" evidence="1">
    <location>
        <begin position="93"/>
        <end position="104"/>
    </location>
</feature>
<reference evidence="2" key="1">
    <citation type="submission" date="2020-05" db="EMBL/GenBank/DDBJ databases">
        <authorList>
            <person name="Chiriac C."/>
            <person name="Salcher M."/>
            <person name="Ghai R."/>
            <person name="Kavagutti S V."/>
        </authorList>
    </citation>
    <scope>NUCLEOTIDE SEQUENCE</scope>
</reference>
<dbReference type="AlphaFoldDB" id="A0A6J6G8K1"/>
<feature type="compositionally biased region" description="Pro residues" evidence="1">
    <location>
        <begin position="201"/>
        <end position="221"/>
    </location>
</feature>
<dbReference type="EMBL" id="CAEZTY010000066">
    <property type="protein sequence ID" value="CAB4593118.1"/>
    <property type="molecule type" value="Genomic_DNA"/>
</dbReference>
<accession>A0A6J6G8K1</accession>
<organism evidence="2">
    <name type="scientific">freshwater metagenome</name>
    <dbReference type="NCBI Taxonomy" id="449393"/>
    <lineage>
        <taxon>unclassified sequences</taxon>
        <taxon>metagenomes</taxon>
        <taxon>ecological metagenomes</taxon>
    </lineage>
</organism>
<evidence type="ECO:0000313" key="2">
    <source>
        <dbReference type="EMBL" id="CAB4593118.1"/>
    </source>
</evidence>
<name>A0A6J6G8K1_9ZZZZ</name>
<protein>
    <submittedName>
        <fullName evidence="2">Unannotated protein</fullName>
    </submittedName>
</protein>